<comment type="caution">
    <text evidence="1">The sequence shown here is derived from an EMBL/GenBank/DDBJ whole genome shotgun (WGS) entry which is preliminary data.</text>
</comment>
<sequence length="141" mass="16288">MWSNSAVLLKPTFNRIGNIICCSSDAAEDETLLTFIKFDFIYHACSATLDNNNRNNNNALTKAMCEMDSRRFSSNLVYLHLHHTLICQLNQHTFLEMILNPKPAKMDRFYSILLLLDYKDKLVNKNEVGQWHSTTMVSVKL</sequence>
<proteinExistence type="predicted"/>
<evidence type="ECO:0000313" key="2">
    <source>
        <dbReference type="Proteomes" id="UP000193560"/>
    </source>
</evidence>
<organism evidence="1 2">
    <name type="scientific">Absidia repens</name>
    <dbReference type="NCBI Taxonomy" id="90262"/>
    <lineage>
        <taxon>Eukaryota</taxon>
        <taxon>Fungi</taxon>
        <taxon>Fungi incertae sedis</taxon>
        <taxon>Mucoromycota</taxon>
        <taxon>Mucoromycotina</taxon>
        <taxon>Mucoromycetes</taxon>
        <taxon>Mucorales</taxon>
        <taxon>Cunninghamellaceae</taxon>
        <taxon>Absidia</taxon>
    </lineage>
</organism>
<name>A0A1X2HX05_9FUNG</name>
<accession>A0A1X2HX05</accession>
<gene>
    <name evidence="1" type="ORF">BCR42DRAFT_444346</name>
</gene>
<reference evidence="1 2" key="1">
    <citation type="submission" date="2016-07" db="EMBL/GenBank/DDBJ databases">
        <title>Pervasive Adenine N6-methylation of Active Genes in Fungi.</title>
        <authorList>
            <consortium name="DOE Joint Genome Institute"/>
            <person name="Mondo S.J."/>
            <person name="Dannebaum R.O."/>
            <person name="Kuo R.C."/>
            <person name="Labutti K."/>
            <person name="Haridas S."/>
            <person name="Kuo A."/>
            <person name="Salamov A."/>
            <person name="Ahrendt S.R."/>
            <person name="Lipzen A."/>
            <person name="Sullivan W."/>
            <person name="Andreopoulos W.B."/>
            <person name="Clum A."/>
            <person name="Lindquist E."/>
            <person name="Daum C."/>
            <person name="Ramamoorthy G.K."/>
            <person name="Gryganskyi A."/>
            <person name="Culley D."/>
            <person name="Magnuson J.K."/>
            <person name="James T.Y."/>
            <person name="O'Malley M.A."/>
            <person name="Stajich J.E."/>
            <person name="Spatafora J.W."/>
            <person name="Visel A."/>
            <person name="Grigoriev I.V."/>
        </authorList>
    </citation>
    <scope>NUCLEOTIDE SEQUENCE [LARGE SCALE GENOMIC DNA]</scope>
    <source>
        <strain evidence="1 2">NRRL 1336</strain>
    </source>
</reference>
<dbReference type="AlphaFoldDB" id="A0A1X2HX05"/>
<protein>
    <submittedName>
        <fullName evidence="1">Uncharacterized protein</fullName>
    </submittedName>
</protein>
<evidence type="ECO:0000313" key="1">
    <source>
        <dbReference type="EMBL" id="ORZ04136.1"/>
    </source>
</evidence>
<dbReference type="Proteomes" id="UP000193560">
    <property type="component" value="Unassembled WGS sequence"/>
</dbReference>
<keyword evidence="2" id="KW-1185">Reference proteome</keyword>
<dbReference type="EMBL" id="MCGE01000053">
    <property type="protein sequence ID" value="ORZ04136.1"/>
    <property type="molecule type" value="Genomic_DNA"/>
</dbReference>